<dbReference type="InterPro" id="IPR019832">
    <property type="entry name" value="Mn/Fe_SOD_C"/>
</dbReference>
<dbReference type="GO" id="GO:0046872">
    <property type="term" value="F:metal ion binding"/>
    <property type="evidence" value="ECO:0007669"/>
    <property type="project" value="UniProtKB-KW"/>
</dbReference>
<comment type="catalytic activity">
    <reaction evidence="6">
        <text>2 superoxide + 2 H(+) = H2O2 + O2</text>
        <dbReference type="Rhea" id="RHEA:20696"/>
        <dbReference type="ChEBI" id="CHEBI:15378"/>
        <dbReference type="ChEBI" id="CHEBI:15379"/>
        <dbReference type="ChEBI" id="CHEBI:16240"/>
        <dbReference type="ChEBI" id="CHEBI:18421"/>
        <dbReference type="EC" id="1.15.1.1"/>
    </reaction>
</comment>
<dbReference type="InterPro" id="IPR036314">
    <property type="entry name" value="SOD_C_sf"/>
</dbReference>
<keyword evidence="3 5" id="KW-0479">Metal-binding</keyword>
<dbReference type="PANTHER" id="PTHR42769">
    <property type="entry name" value="SUPEROXIDE DISMUTASE"/>
    <property type="match status" value="1"/>
</dbReference>
<feature type="binding site" evidence="5">
    <location>
        <position position="43"/>
    </location>
    <ligand>
        <name>Mn(2+)</name>
        <dbReference type="ChEBI" id="CHEBI:29035"/>
    </ligand>
</feature>
<evidence type="ECO:0000256" key="6">
    <source>
        <dbReference type="RuleBase" id="RU000414"/>
    </source>
</evidence>
<dbReference type="Pfam" id="PF00081">
    <property type="entry name" value="Sod_Fe_N"/>
    <property type="match status" value="1"/>
</dbReference>
<dbReference type="Gene3D" id="3.55.40.20">
    <property type="entry name" value="Iron/manganese superoxide dismutase, C-terminal domain"/>
    <property type="match status" value="1"/>
</dbReference>
<dbReference type="PIRSF" id="PIRSF000349">
    <property type="entry name" value="SODismutase"/>
    <property type="match status" value="1"/>
</dbReference>
<proteinExistence type="inferred from homology"/>
<dbReference type="PANTHER" id="PTHR42769:SF3">
    <property type="entry name" value="SUPEROXIDE DISMUTASE [FE] 2, CHLOROPLASTIC"/>
    <property type="match status" value="1"/>
</dbReference>
<evidence type="ECO:0000256" key="5">
    <source>
        <dbReference type="PIRSR" id="PIRSR000349-1"/>
    </source>
</evidence>
<reference evidence="9" key="1">
    <citation type="submission" date="2014-06" db="EMBL/GenBank/DDBJ databases">
        <title>Molecular and ecological studies on carbamate pesticide degrading bacteria isolated from agricultural soils.</title>
        <authorList>
            <person name="Kim D.-U."/>
            <person name="Ka J.-O."/>
        </authorList>
    </citation>
    <scope>NUCLEOTIDE SEQUENCE</scope>
    <source>
        <strain evidence="9">NS2</strain>
        <plasmid evidence="9">201</plasmid>
    </source>
</reference>
<organism evidence="9">
    <name type="scientific">Sphingomonas sp. NS2</name>
    <dbReference type="NCBI Taxonomy" id="908605"/>
    <lineage>
        <taxon>Bacteria</taxon>
        <taxon>Pseudomonadati</taxon>
        <taxon>Pseudomonadota</taxon>
        <taxon>Alphaproteobacteria</taxon>
        <taxon>Sphingomonadales</taxon>
        <taxon>Sphingomonadaceae</taxon>
        <taxon>Sphingomonas</taxon>
    </lineage>
</organism>
<dbReference type="SUPFAM" id="SSF46609">
    <property type="entry name" value="Fe,Mn superoxide dismutase (SOD), N-terminal domain"/>
    <property type="match status" value="1"/>
</dbReference>
<feature type="domain" description="Manganese/iron superoxide dismutase N-terminal" evidence="7">
    <location>
        <begin position="19"/>
        <end position="101"/>
    </location>
</feature>
<dbReference type="InterPro" id="IPR019831">
    <property type="entry name" value="Mn/Fe_SOD_N"/>
</dbReference>
<feature type="domain" description="Manganese/iron superoxide dismutase C-terminal" evidence="8">
    <location>
        <begin position="111"/>
        <end position="209"/>
    </location>
</feature>
<evidence type="ECO:0000313" key="9">
    <source>
        <dbReference type="EMBL" id="AJW29274.1"/>
    </source>
</evidence>
<geneLocation type="plasmid" evidence="9">
    <name>201</name>
</geneLocation>
<evidence type="ECO:0000256" key="1">
    <source>
        <dbReference type="ARBA" id="ARBA00008714"/>
    </source>
</evidence>
<dbReference type="Pfam" id="PF02777">
    <property type="entry name" value="Sod_Fe_C"/>
    <property type="match status" value="1"/>
</dbReference>
<gene>
    <name evidence="9" type="ORF">plasmid201_086</name>
</gene>
<evidence type="ECO:0000256" key="4">
    <source>
        <dbReference type="ARBA" id="ARBA00023002"/>
    </source>
</evidence>
<dbReference type="InterPro" id="IPR036324">
    <property type="entry name" value="Mn/Fe_SOD_N_sf"/>
</dbReference>
<dbReference type="SUPFAM" id="SSF54719">
    <property type="entry name" value="Fe,Mn superoxide dismutase (SOD), C-terminal domain"/>
    <property type="match status" value="1"/>
</dbReference>
<dbReference type="GO" id="GO:0004784">
    <property type="term" value="F:superoxide dismutase activity"/>
    <property type="evidence" value="ECO:0007669"/>
    <property type="project" value="UniProtKB-EC"/>
</dbReference>
<accession>A0A0D4ZYP4</accession>
<dbReference type="PROSITE" id="PS00088">
    <property type="entry name" value="SOD_MN"/>
    <property type="match status" value="1"/>
</dbReference>
<feature type="binding site" evidence="5">
    <location>
        <position position="94"/>
    </location>
    <ligand>
        <name>Mn(2+)</name>
        <dbReference type="ChEBI" id="CHEBI:29035"/>
    </ligand>
</feature>
<sequence>MADLGSSTLRSSVAGAVAFELPPLPYGIDALVPVLSAETLTIHHGKHHARYVETLNRLLAERNEAASTLESVIRAAHANGAQGLFNNAAQAWNHGFFWESMTPAPTQPGDVLTTAINASFGGLEALGTRFVAEGAGHFASGWVWLVARGNRLEVISTHDAGCPVLDDGVTPLLCCDVWEHAYYIDYRQDRAQWLTLWWTKLANWSFAEKQYDAALGRGEPWQYPAPSPVSVK</sequence>
<dbReference type="Gene3D" id="1.10.287.990">
    <property type="entry name" value="Fe,Mn superoxide dismutase (SOD) domain"/>
    <property type="match status" value="1"/>
</dbReference>
<comment type="function">
    <text evidence="6">Destroys radicals which are normally produced within the cells and which are toxic to biological systems.</text>
</comment>
<dbReference type="InterPro" id="IPR001189">
    <property type="entry name" value="Mn/Fe_SOD"/>
</dbReference>
<keyword evidence="4 6" id="KW-0560">Oxidoreductase</keyword>
<feature type="binding site" evidence="5">
    <location>
        <position position="176"/>
    </location>
    <ligand>
        <name>Mn(2+)</name>
        <dbReference type="ChEBI" id="CHEBI:29035"/>
    </ligand>
</feature>
<evidence type="ECO:0000256" key="3">
    <source>
        <dbReference type="ARBA" id="ARBA00022723"/>
    </source>
</evidence>
<dbReference type="PRINTS" id="PR01703">
    <property type="entry name" value="MNSODISMTASE"/>
</dbReference>
<evidence type="ECO:0000256" key="2">
    <source>
        <dbReference type="ARBA" id="ARBA00012682"/>
    </source>
</evidence>
<comment type="similarity">
    <text evidence="1 6">Belongs to the iron/manganese superoxide dismutase family.</text>
</comment>
<dbReference type="InterPro" id="IPR019833">
    <property type="entry name" value="Mn/Fe_SOD_BS"/>
</dbReference>
<dbReference type="EC" id="1.15.1.1" evidence="2 6"/>
<dbReference type="EMBL" id="KM017070">
    <property type="protein sequence ID" value="AJW29274.1"/>
    <property type="molecule type" value="Genomic_DNA"/>
</dbReference>
<feature type="binding site" evidence="5">
    <location>
        <position position="180"/>
    </location>
    <ligand>
        <name>Mn(2+)</name>
        <dbReference type="ChEBI" id="CHEBI:29035"/>
    </ligand>
</feature>
<name>A0A0D4ZYP4_9SPHN</name>
<evidence type="ECO:0000259" key="7">
    <source>
        <dbReference type="Pfam" id="PF00081"/>
    </source>
</evidence>
<protein>
    <recommendedName>
        <fullName evidence="2 6">Superoxide dismutase</fullName>
        <ecNumber evidence="2 6">1.15.1.1</ecNumber>
    </recommendedName>
</protein>
<dbReference type="AlphaFoldDB" id="A0A0D4ZYP4"/>
<evidence type="ECO:0000259" key="8">
    <source>
        <dbReference type="Pfam" id="PF02777"/>
    </source>
</evidence>
<keyword evidence="9" id="KW-0614">Plasmid</keyword>